<protein>
    <submittedName>
        <fullName evidence="10">ABC transporter permease</fullName>
    </submittedName>
</protein>
<evidence type="ECO:0000256" key="6">
    <source>
        <dbReference type="ARBA" id="ARBA00023136"/>
    </source>
</evidence>
<dbReference type="InterPro" id="IPR025857">
    <property type="entry name" value="MacB_PCD"/>
</dbReference>
<dbReference type="PANTHER" id="PTHR43738:SF1">
    <property type="entry name" value="HEMIN TRANSPORT SYSTEM PERMEASE PROTEIN HRTB-RELATED"/>
    <property type="match status" value="1"/>
</dbReference>
<accession>A0AAW4LDH5</accession>
<keyword evidence="5 7" id="KW-1133">Transmembrane helix</keyword>
<evidence type="ECO:0000259" key="8">
    <source>
        <dbReference type="Pfam" id="PF02687"/>
    </source>
</evidence>
<keyword evidence="3" id="KW-1003">Cell membrane</keyword>
<dbReference type="RefSeq" id="WP_214173256.1">
    <property type="nucleotide sequence ID" value="NZ_JAHCVJ010000012.1"/>
</dbReference>
<keyword evidence="2" id="KW-0813">Transport</keyword>
<sequence>MNLAIRDIRYHRGRFILTSIGLGLLLGVVMSMGGIYRGLFADALAILEFTKADIWVVQQNTNGPFAENSRIPEDIKYRIRAVPGVAEASPLSFQTIQIERKNMPFRFFLIGYDLNGFGGPPMILAGRNIRQKHYEMVAAKGMKMEIGDKIHLGLHDYTVVGITGKVVSSSGDPAAFVSLADAQDIQFKKDNDAIRNDRERIGANLAGVQSLSPVQAKFLQQNISGITESTHTVNTVVARLSPGADLKEVQERISRWNHFKPISVEEQTKILTKGMIEKARMQLGLFRIILLVISAVIISLIIYTSTLDKIKVIATLKLIGSQNRVIVGMILQQSLLMGVIAYGIGYVLILLTYEKFPRRIVLEALDLQALFVIVIAICMIASFVGIRKALKVEPAEALGG</sequence>
<dbReference type="Pfam" id="PF12704">
    <property type="entry name" value="MacB_PCD"/>
    <property type="match status" value="1"/>
</dbReference>
<evidence type="ECO:0000256" key="4">
    <source>
        <dbReference type="ARBA" id="ARBA00022692"/>
    </source>
</evidence>
<keyword evidence="11" id="KW-1185">Reference proteome</keyword>
<evidence type="ECO:0000313" key="11">
    <source>
        <dbReference type="Proteomes" id="UP000811899"/>
    </source>
</evidence>
<feature type="transmembrane region" description="Helical" evidence="7">
    <location>
        <begin position="325"/>
        <end position="353"/>
    </location>
</feature>
<keyword evidence="4 7" id="KW-0812">Transmembrane</keyword>
<evidence type="ECO:0000256" key="1">
    <source>
        <dbReference type="ARBA" id="ARBA00004651"/>
    </source>
</evidence>
<proteinExistence type="predicted"/>
<feature type="domain" description="MacB-like periplasmic core" evidence="9">
    <location>
        <begin position="16"/>
        <end position="254"/>
    </location>
</feature>
<comment type="subcellular location">
    <subcellularLocation>
        <location evidence="1">Cell membrane</location>
        <topology evidence="1">Multi-pass membrane protein</topology>
    </subcellularLocation>
</comment>
<evidence type="ECO:0000256" key="3">
    <source>
        <dbReference type="ARBA" id="ARBA00022475"/>
    </source>
</evidence>
<comment type="caution">
    <text evidence="10">The sequence shown here is derived from an EMBL/GenBank/DDBJ whole genome shotgun (WGS) entry which is preliminary data.</text>
</comment>
<reference evidence="10 11" key="1">
    <citation type="submission" date="2021-05" db="EMBL/GenBank/DDBJ databases">
        <title>The draft genome of Geobacter pelophilus DSM 12255.</title>
        <authorList>
            <person name="Xu Z."/>
            <person name="Masuda Y."/>
            <person name="Itoh H."/>
            <person name="Senoo K."/>
        </authorList>
    </citation>
    <scope>NUCLEOTIDE SEQUENCE [LARGE SCALE GENOMIC DNA]</scope>
    <source>
        <strain evidence="10 11">DSM 12255</strain>
    </source>
</reference>
<keyword evidence="6 7" id="KW-0472">Membrane</keyword>
<feature type="transmembrane region" description="Helical" evidence="7">
    <location>
        <begin position="285"/>
        <end position="305"/>
    </location>
</feature>
<feature type="domain" description="ABC3 transporter permease C-terminal" evidence="8">
    <location>
        <begin position="286"/>
        <end position="394"/>
    </location>
</feature>
<dbReference type="Pfam" id="PF02687">
    <property type="entry name" value="FtsX"/>
    <property type="match status" value="1"/>
</dbReference>
<organism evidence="10 11">
    <name type="scientific">Geoanaerobacter pelophilus</name>
    <dbReference type="NCBI Taxonomy" id="60036"/>
    <lineage>
        <taxon>Bacteria</taxon>
        <taxon>Pseudomonadati</taxon>
        <taxon>Thermodesulfobacteriota</taxon>
        <taxon>Desulfuromonadia</taxon>
        <taxon>Geobacterales</taxon>
        <taxon>Geobacteraceae</taxon>
        <taxon>Geoanaerobacter</taxon>
    </lineage>
</organism>
<dbReference type="InterPro" id="IPR051125">
    <property type="entry name" value="ABC-4/HrtB_transporter"/>
</dbReference>
<dbReference type="EMBL" id="JAHCVJ010000012">
    <property type="protein sequence ID" value="MBT0666486.1"/>
    <property type="molecule type" value="Genomic_DNA"/>
</dbReference>
<dbReference type="AlphaFoldDB" id="A0AAW4LDH5"/>
<dbReference type="InterPro" id="IPR003838">
    <property type="entry name" value="ABC3_permease_C"/>
</dbReference>
<evidence type="ECO:0000256" key="2">
    <source>
        <dbReference type="ARBA" id="ARBA00022448"/>
    </source>
</evidence>
<dbReference type="Proteomes" id="UP000811899">
    <property type="component" value="Unassembled WGS sequence"/>
</dbReference>
<name>A0AAW4LDH5_9BACT</name>
<feature type="transmembrane region" description="Helical" evidence="7">
    <location>
        <begin position="15"/>
        <end position="36"/>
    </location>
</feature>
<evidence type="ECO:0000256" key="7">
    <source>
        <dbReference type="SAM" id="Phobius"/>
    </source>
</evidence>
<dbReference type="GO" id="GO:0005886">
    <property type="term" value="C:plasma membrane"/>
    <property type="evidence" value="ECO:0007669"/>
    <property type="project" value="UniProtKB-SubCell"/>
</dbReference>
<feature type="transmembrane region" description="Helical" evidence="7">
    <location>
        <begin position="365"/>
        <end position="386"/>
    </location>
</feature>
<evidence type="ECO:0000313" key="10">
    <source>
        <dbReference type="EMBL" id="MBT0666486.1"/>
    </source>
</evidence>
<evidence type="ECO:0000256" key="5">
    <source>
        <dbReference type="ARBA" id="ARBA00022989"/>
    </source>
</evidence>
<dbReference type="PANTHER" id="PTHR43738">
    <property type="entry name" value="ABC TRANSPORTER, MEMBRANE PROTEIN"/>
    <property type="match status" value="1"/>
</dbReference>
<gene>
    <name evidence="10" type="ORF">KI809_19430</name>
</gene>
<evidence type="ECO:0000259" key="9">
    <source>
        <dbReference type="Pfam" id="PF12704"/>
    </source>
</evidence>